<protein>
    <submittedName>
        <fullName evidence="2">DUF4357 domain-containing protein</fullName>
    </submittedName>
</protein>
<reference evidence="3" key="1">
    <citation type="journal article" date="2019" name="Int. J. Syst. Evol. Microbiol.">
        <title>The Global Catalogue of Microorganisms (GCM) 10K type strain sequencing project: providing services to taxonomists for standard genome sequencing and annotation.</title>
        <authorList>
            <consortium name="The Broad Institute Genomics Platform"/>
            <consortium name="The Broad Institute Genome Sequencing Center for Infectious Disease"/>
            <person name="Wu L."/>
            <person name="Ma J."/>
        </authorList>
    </citation>
    <scope>NUCLEOTIDE SEQUENCE [LARGE SCALE GENOMIC DNA]</scope>
    <source>
        <strain evidence="3">JCM 13852</strain>
    </source>
</reference>
<comment type="caution">
    <text evidence="2">The sequence shown here is derived from an EMBL/GenBank/DDBJ whole genome shotgun (WGS) entry which is preliminary data.</text>
</comment>
<evidence type="ECO:0000259" key="1">
    <source>
        <dbReference type="Pfam" id="PF18755"/>
    </source>
</evidence>
<evidence type="ECO:0000313" key="3">
    <source>
        <dbReference type="Proteomes" id="UP001596183"/>
    </source>
</evidence>
<evidence type="ECO:0000313" key="2">
    <source>
        <dbReference type="EMBL" id="MFC5674211.1"/>
    </source>
</evidence>
<name>A0ABW0XV19_9ACTN</name>
<dbReference type="Pfam" id="PF18755">
    <property type="entry name" value="RAMA"/>
    <property type="match status" value="1"/>
</dbReference>
<dbReference type="InterPro" id="IPR040843">
    <property type="entry name" value="RAMA"/>
</dbReference>
<dbReference type="EMBL" id="JBHSPC010000103">
    <property type="protein sequence ID" value="MFC5674211.1"/>
    <property type="molecule type" value="Genomic_DNA"/>
</dbReference>
<dbReference type="RefSeq" id="WP_381218495.1">
    <property type="nucleotide sequence ID" value="NZ_JBHSPC010000103.1"/>
</dbReference>
<feature type="domain" description="RAMA" evidence="1">
    <location>
        <begin position="50"/>
        <end position="130"/>
    </location>
</feature>
<proteinExistence type="predicted"/>
<sequence length="131" mass="14325">MMLRKIDVDDEVYAHLEQAATPLVDTPNSVLRRLLGLDHDTSIPKPGQISPLANLVASGRLLAGQRLTWHRRNHKRTHLAVVTKDGRLRLENGTTHKSPSGACGAISGIAINGWSAWHTEDGTPLQALRDT</sequence>
<organism evidence="2 3">
    <name type="scientific">Streptomyces incanus</name>
    <dbReference type="NCBI Taxonomy" id="887453"/>
    <lineage>
        <taxon>Bacteria</taxon>
        <taxon>Bacillati</taxon>
        <taxon>Actinomycetota</taxon>
        <taxon>Actinomycetes</taxon>
        <taxon>Kitasatosporales</taxon>
        <taxon>Streptomycetaceae</taxon>
        <taxon>Streptomyces</taxon>
    </lineage>
</organism>
<dbReference type="Proteomes" id="UP001596183">
    <property type="component" value="Unassembled WGS sequence"/>
</dbReference>
<gene>
    <name evidence="2" type="ORF">ACFP2V_30300</name>
</gene>
<keyword evidence="3" id="KW-1185">Reference proteome</keyword>
<accession>A0ABW0XV19</accession>
<dbReference type="InterPro" id="IPR013321">
    <property type="entry name" value="Arc_rbn_hlx_hlx"/>
</dbReference>
<dbReference type="Gene3D" id="1.10.1220.10">
    <property type="entry name" value="Met repressor-like"/>
    <property type="match status" value="1"/>
</dbReference>